<keyword evidence="2" id="KW-1185">Reference proteome</keyword>
<gene>
    <name evidence="1" type="ORF">DUNSADRAFT_5609</name>
</gene>
<name>A0ABQ7FU73_DUNSA</name>
<dbReference type="Proteomes" id="UP000815325">
    <property type="component" value="Unassembled WGS sequence"/>
</dbReference>
<protein>
    <recommendedName>
        <fullName evidence="3">Encoded protein</fullName>
    </recommendedName>
</protein>
<reference evidence="1" key="1">
    <citation type="submission" date="2017-08" db="EMBL/GenBank/DDBJ databases">
        <authorList>
            <person name="Polle J.E."/>
            <person name="Barry K."/>
            <person name="Cushman J."/>
            <person name="Schmutz J."/>
            <person name="Tran D."/>
            <person name="Hathwaick L.T."/>
            <person name="Yim W.C."/>
            <person name="Jenkins J."/>
            <person name="Mckie-Krisberg Z.M."/>
            <person name="Prochnik S."/>
            <person name="Lindquist E."/>
            <person name="Dockter R.B."/>
            <person name="Adam C."/>
            <person name="Molina H."/>
            <person name="Bunkerborg J."/>
            <person name="Jin E."/>
            <person name="Buchheim M."/>
            <person name="Magnuson J."/>
        </authorList>
    </citation>
    <scope>NUCLEOTIDE SEQUENCE</scope>
    <source>
        <strain evidence="1">CCAP 19/18</strain>
    </source>
</reference>
<evidence type="ECO:0000313" key="1">
    <source>
        <dbReference type="EMBL" id="KAF5825973.1"/>
    </source>
</evidence>
<evidence type="ECO:0000313" key="2">
    <source>
        <dbReference type="Proteomes" id="UP000815325"/>
    </source>
</evidence>
<sequence>MSMRCPPLTCLTVLVLLYVIFFFILATIAGVVLTVERDGCVNAEALIENEVDSDFQPLYRFYFEGEDNTVRNILKEAGIVDLDSITEEAEGFFDQLDGSVEPFKPTGGLKNTLDEIEAESQRVQ</sequence>
<accession>A0ABQ7FU73</accession>
<feature type="non-terminal residue" evidence="1">
    <location>
        <position position="124"/>
    </location>
</feature>
<evidence type="ECO:0008006" key="3">
    <source>
        <dbReference type="Google" id="ProtNLM"/>
    </source>
</evidence>
<comment type="caution">
    <text evidence="1">The sequence shown here is derived from an EMBL/GenBank/DDBJ whole genome shotgun (WGS) entry which is preliminary data.</text>
</comment>
<dbReference type="EMBL" id="MU071572">
    <property type="protein sequence ID" value="KAF5825973.1"/>
    <property type="molecule type" value="Genomic_DNA"/>
</dbReference>
<proteinExistence type="predicted"/>
<organism evidence="1 2">
    <name type="scientific">Dunaliella salina</name>
    <name type="common">Green alga</name>
    <name type="synonym">Protococcus salinus</name>
    <dbReference type="NCBI Taxonomy" id="3046"/>
    <lineage>
        <taxon>Eukaryota</taxon>
        <taxon>Viridiplantae</taxon>
        <taxon>Chlorophyta</taxon>
        <taxon>core chlorophytes</taxon>
        <taxon>Chlorophyceae</taxon>
        <taxon>CS clade</taxon>
        <taxon>Chlamydomonadales</taxon>
        <taxon>Dunaliellaceae</taxon>
        <taxon>Dunaliella</taxon>
    </lineage>
</organism>